<dbReference type="EMBL" id="GBHO01003938">
    <property type="protein sequence ID" value="JAG39666.1"/>
    <property type="molecule type" value="Transcribed_RNA"/>
</dbReference>
<sequence length="140" mass="16028">MRCILLTHPQNTGYFISFLDGKRCFSLSALNEYNDQNVEKLREALKAKEHDALLDESEVRIFDTTSLQEYASQYMTALQVYRELCDARTTESEQQDESVPELIAQKEVVCNAHDALTQAQCSYNEKATIKYKTVLTAIYA</sequence>
<gene>
    <name evidence="1" type="primary">Stx4</name>
    <name evidence="1" type="ORF">CM83_19406</name>
    <name evidence="2" type="ORF">g.6172</name>
</gene>
<reference evidence="2" key="3">
    <citation type="journal article" date="2016" name="Gigascience">
        <title>De novo construction of an expanded transcriptome assembly for the western tarnished plant bug, Lygus hesperus.</title>
        <authorList>
            <person name="Tassone E.E."/>
            <person name="Geib S.M."/>
            <person name="Hall B."/>
            <person name="Fabrick J.A."/>
            <person name="Brent C.S."/>
            <person name="Hull J.J."/>
        </authorList>
    </citation>
    <scope>NUCLEOTIDE SEQUENCE</scope>
</reference>
<reference evidence="1" key="2">
    <citation type="submission" date="2014-07" db="EMBL/GenBank/DDBJ databases">
        <authorList>
            <person name="Hull J."/>
        </authorList>
    </citation>
    <scope>NUCLEOTIDE SEQUENCE</scope>
</reference>
<accession>A0A0A9Z702</accession>
<dbReference type="EMBL" id="GDHC01013918">
    <property type="protein sequence ID" value="JAQ04711.1"/>
    <property type="molecule type" value="Transcribed_RNA"/>
</dbReference>
<name>A0A0A9Z702_LYGHE</name>
<evidence type="ECO:0000313" key="1">
    <source>
        <dbReference type="EMBL" id="JAG39666.1"/>
    </source>
</evidence>
<evidence type="ECO:0000313" key="2">
    <source>
        <dbReference type="EMBL" id="JAQ04711.1"/>
    </source>
</evidence>
<protein>
    <submittedName>
        <fullName evidence="1">Syntaxin-4</fullName>
    </submittedName>
</protein>
<dbReference type="AlphaFoldDB" id="A0A0A9Z702"/>
<proteinExistence type="predicted"/>
<reference evidence="1" key="1">
    <citation type="journal article" date="2014" name="PLoS ONE">
        <title>Transcriptome-Based Identification of ABC Transporters in the Western Tarnished Plant Bug Lygus hesperus.</title>
        <authorList>
            <person name="Hull J.J."/>
            <person name="Chaney K."/>
            <person name="Geib S.M."/>
            <person name="Fabrick J.A."/>
            <person name="Brent C.S."/>
            <person name="Walsh D."/>
            <person name="Lavine L.C."/>
        </authorList>
    </citation>
    <scope>NUCLEOTIDE SEQUENCE</scope>
</reference>
<organism evidence="1">
    <name type="scientific">Lygus hesperus</name>
    <name type="common">Western plant bug</name>
    <dbReference type="NCBI Taxonomy" id="30085"/>
    <lineage>
        <taxon>Eukaryota</taxon>
        <taxon>Metazoa</taxon>
        <taxon>Ecdysozoa</taxon>
        <taxon>Arthropoda</taxon>
        <taxon>Hexapoda</taxon>
        <taxon>Insecta</taxon>
        <taxon>Pterygota</taxon>
        <taxon>Neoptera</taxon>
        <taxon>Paraneoptera</taxon>
        <taxon>Hemiptera</taxon>
        <taxon>Heteroptera</taxon>
        <taxon>Panheteroptera</taxon>
        <taxon>Cimicomorpha</taxon>
        <taxon>Miridae</taxon>
        <taxon>Mirini</taxon>
        <taxon>Lygus</taxon>
    </lineage>
</organism>